<organism evidence="1 2">
    <name type="scientific">Bacillus inaquosorum KCTC 13429</name>
    <dbReference type="NCBI Taxonomy" id="1236548"/>
    <lineage>
        <taxon>Bacteria</taxon>
        <taxon>Bacillati</taxon>
        <taxon>Bacillota</taxon>
        <taxon>Bacilli</taxon>
        <taxon>Bacillales</taxon>
        <taxon>Bacillaceae</taxon>
        <taxon>Bacillus</taxon>
    </lineage>
</organism>
<dbReference type="AlphaFoldDB" id="A0A9W5LK65"/>
<reference evidence="1 2" key="1">
    <citation type="journal article" date="2014" name="Syst. Appl. Microbiol.">
        <title>Genomic insights into the taxonomic status of the three subspecies of Bacillus subtilis.</title>
        <authorList>
            <person name="Yi H."/>
            <person name="Chun J."/>
            <person name="Cha C.J."/>
        </authorList>
    </citation>
    <scope>NUCLEOTIDE SEQUENCE [LARGE SCALE GENOMIC DNA]</scope>
    <source>
        <strain evidence="1 2">KCTC 13429</strain>
    </source>
</reference>
<accession>A0A9W5LK65</accession>
<dbReference type="EMBL" id="AMXN01000002">
    <property type="protein sequence ID" value="ELS62197.1"/>
    <property type="molecule type" value="Genomic_DNA"/>
</dbReference>
<evidence type="ECO:0000313" key="2">
    <source>
        <dbReference type="Proteomes" id="UP000011182"/>
    </source>
</evidence>
<comment type="caution">
    <text evidence="1">The sequence shown here is derived from an EMBL/GenBank/DDBJ whole genome shotgun (WGS) entry which is preliminary data.</text>
</comment>
<dbReference type="RefSeq" id="WP_003237413.1">
    <property type="nucleotide sequence ID" value="NZ_AMXN01000002.1"/>
</dbReference>
<name>A0A9W5LK65_9BACI</name>
<keyword evidence="2" id="KW-1185">Reference proteome</keyword>
<protein>
    <submittedName>
        <fullName evidence="1">Uncharacterized protein</fullName>
    </submittedName>
</protein>
<gene>
    <name evidence="1" type="ORF">BSI_12760</name>
</gene>
<evidence type="ECO:0000313" key="1">
    <source>
        <dbReference type="EMBL" id="ELS62197.1"/>
    </source>
</evidence>
<dbReference type="Proteomes" id="UP000011182">
    <property type="component" value="Unassembled WGS sequence"/>
</dbReference>
<proteinExistence type="predicted"/>
<sequence length="71" mass="8036">MKILVIKTNAHLNKETKEAMRVEVERAIETGVMFLDGGLELETIEVDEFKIVNEPHAEEKPLSSESCFSCQ</sequence>